<dbReference type="EMBL" id="CP048877">
    <property type="protein sequence ID" value="QIJ71272.1"/>
    <property type="molecule type" value="Genomic_DNA"/>
</dbReference>
<dbReference type="InterPro" id="IPR011055">
    <property type="entry name" value="Dup_hybrid_motif"/>
</dbReference>
<dbReference type="PANTHER" id="PTHR21666">
    <property type="entry name" value="PEPTIDASE-RELATED"/>
    <property type="match status" value="1"/>
</dbReference>
<dbReference type="KEGG" id="tav:G4V39_02790"/>
<protein>
    <submittedName>
        <fullName evidence="2">M23 family metallopeptidase</fullName>
    </submittedName>
</protein>
<feature type="domain" description="M23ase beta-sheet core" evidence="1">
    <location>
        <begin position="170"/>
        <end position="264"/>
    </location>
</feature>
<sequence length="286" mass="30956">MSRFGISVLIVCLLLSAGAKAIEAPSAVAPGEAFLLRVPGRAKEACLLKHCFPLVSLGPEARGFVAVPYGASPGRAVLEVHFASGKRARVGLNIIPKTFPEEHLKLPPKMVTFDKKTLARIKRERARLLEALKPVTREEPYLGPFVRPVEGRLSSPFGLRRILNGQPRSPHMGVDFAAPEGTPVVAFGDGQVVLTGDFYLSGRTVVINHGLGLYSIYCHLKEIVVTEGDKVRRGQRIGLVGRTGRVTGPHLHFGVSLTGLRVDPLSLITLRPFSVRKETSHGTEGL</sequence>
<evidence type="ECO:0000259" key="1">
    <source>
        <dbReference type="Pfam" id="PF01551"/>
    </source>
</evidence>
<dbReference type="InterPro" id="IPR016047">
    <property type="entry name" value="M23ase_b-sheet_dom"/>
</dbReference>
<evidence type="ECO:0000313" key="2">
    <source>
        <dbReference type="EMBL" id="QIJ71272.1"/>
    </source>
</evidence>
<dbReference type="AlphaFoldDB" id="A0A6G7PUD7"/>
<dbReference type="CDD" id="cd12797">
    <property type="entry name" value="M23_peptidase"/>
    <property type="match status" value="1"/>
</dbReference>
<evidence type="ECO:0000313" key="3">
    <source>
        <dbReference type="Proteomes" id="UP000502179"/>
    </source>
</evidence>
<dbReference type="PANTHER" id="PTHR21666:SF285">
    <property type="entry name" value="M23 FAMILY METALLOPEPTIDASE"/>
    <property type="match status" value="1"/>
</dbReference>
<name>A0A6G7PUD7_9BACT</name>
<accession>A0A6G7PUD7</accession>
<dbReference type="Gene3D" id="2.70.70.10">
    <property type="entry name" value="Glucose Permease (Domain IIA)"/>
    <property type="match status" value="1"/>
</dbReference>
<dbReference type="Proteomes" id="UP000502179">
    <property type="component" value="Chromosome"/>
</dbReference>
<dbReference type="SUPFAM" id="SSF51261">
    <property type="entry name" value="Duplicated hybrid motif"/>
    <property type="match status" value="1"/>
</dbReference>
<gene>
    <name evidence="2" type="ORF">G4V39_02790</name>
</gene>
<dbReference type="Pfam" id="PF01551">
    <property type="entry name" value="Peptidase_M23"/>
    <property type="match status" value="1"/>
</dbReference>
<reference evidence="2 3" key="1">
    <citation type="submission" date="2020-02" db="EMBL/GenBank/DDBJ databases">
        <title>Genome analysis of Thermosulfuriphilus ammonigenes ST65T, an anaerobic thermophilic chemolithoautotrophic bacterium isolated from a deep-sea hydrothermal vent.</title>
        <authorList>
            <person name="Slobodkina G."/>
            <person name="Allioux M."/>
            <person name="Merkel A."/>
            <person name="Alain K."/>
            <person name="Jebbar M."/>
            <person name="Slobodkin A."/>
        </authorList>
    </citation>
    <scope>NUCLEOTIDE SEQUENCE [LARGE SCALE GENOMIC DNA]</scope>
    <source>
        <strain evidence="2 3">ST65</strain>
    </source>
</reference>
<dbReference type="InterPro" id="IPR050570">
    <property type="entry name" value="Cell_wall_metabolism_enzyme"/>
</dbReference>
<dbReference type="RefSeq" id="WP_166031494.1">
    <property type="nucleotide sequence ID" value="NZ_CP048877.1"/>
</dbReference>
<keyword evidence="3" id="KW-1185">Reference proteome</keyword>
<dbReference type="FunFam" id="2.70.70.10:FF:000019">
    <property type="entry name" value="M23 family peptidase"/>
    <property type="match status" value="1"/>
</dbReference>
<organism evidence="2 3">
    <name type="scientific">Thermosulfuriphilus ammonigenes</name>
    <dbReference type="NCBI Taxonomy" id="1936021"/>
    <lineage>
        <taxon>Bacteria</taxon>
        <taxon>Pseudomonadati</taxon>
        <taxon>Thermodesulfobacteriota</taxon>
        <taxon>Thermodesulfobacteria</taxon>
        <taxon>Thermodesulfobacteriales</taxon>
        <taxon>Thermodesulfobacteriaceae</taxon>
        <taxon>Thermosulfuriphilus</taxon>
    </lineage>
</organism>
<proteinExistence type="predicted"/>
<dbReference type="GO" id="GO:0004222">
    <property type="term" value="F:metalloendopeptidase activity"/>
    <property type="evidence" value="ECO:0007669"/>
    <property type="project" value="TreeGrafter"/>
</dbReference>